<sequence>MNSIDTTKTEDGSNLPAPKNYRNHWFMNMEIDAEPIGFDLLTSSKISWQEESNISCDINTDRASLVPFQKLKRPLPKRCDRKN</sequence>
<gene>
    <name evidence="1" type="ORF">ACE1CA_22535</name>
</gene>
<proteinExistence type="predicted"/>
<keyword evidence="2" id="KW-1185">Reference proteome</keyword>
<evidence type="ECO:0000313" key="2">
    <source>
        <dbReference type="Proteomes" id="UP001576780"/>
    </source>
</evidence>
<protein>
    <submittedName>
        <fullName evidence="1">Uncharacterized protein</fullName>
    </submittedName>
</protein>
<name>A0ABV4WQF1_9CYAN</name>
<organism evidence="1 2">
    <name type="scientific">Floridaenema evergladense BLCC-F167</name>
    <dbReference type="NCBI Taxonomy" id="3153639"/>
    <lineage>
        <taxon>Bacteria</taxon>
        <taxon>Bacillati</taxon>
        <taxon>Cyanobacteriota</taxon>
        <taxon>Cyanophyceae</taxon>
        <taxon>Oscillatoriophycideae</taxon>
        <taxon>Aerosakkonematales</taxon>
        <taxon>Aerosakkonemataceae</taxon>
        <taxon>Floridanema</taxon>
        <taxon>Floridanema evergladense</taxon>
    </lineage>
</organism>
<accession>A0ABV4WQF1</accession>
<comment type="caution">
    <text evidence="1">The sequence shown here is derived from an EMBL/GenBank/DDBJ whole genome shotgun (WGS) entry which is preliminary data.</text>
</comment>
<dbReference type="RefSeq" id="WP_413279666.1">
    <property type="nucleotide sequence ID" value="NZ_JBHFNT010000205.1"/>
</dbReference>
<dbReference type="Proteomes" id="UP001576780">
    <property type="component" value="Unassembled WGS sequence"/>
</dbReference>
<dbReference type="EMBL" id="JBHFNT010000205">
    <property type="protein sequence ID" value="MFB2837314.1"/>
    <property type="molecule type" value="Genomic_DNA"/>
</dbReference>
<reference evidence="1 2" key="1">
    <citation type="submission" date="2024-09" db="EMBL/GenBank/DDBJ databases">
        <title>Floridaenema gen nov. (Aerosakkonemataceae, Aerosakkonematales ord. nov., Cyanobacteria) from benthic tropical and subtropical fresh waters, with the description of four new species.</title>
        <authorList>
            <person name="Moretto J.A."/>
            <person name="Berthold D.E."/>
            <person name="Lefler F.W."/>
            <person name="Huang I.-S."/>
            <person name="Laughinghouse H. IV."/>
        </authorList>
    </citation>
    <scope>NUCLEOTIDE SEQUENCE [LARGE SCALE GENOMIC DNA]</scope>
    <source>
        <strain evidence="1 2">BLCC-F167</strain>
    </source>
</reference>
<evidence type="ECO:0000313" key="1">
    <source>
        <dbReference type="EMBL" id="MFB2837314.1"/>
    </source>
</evidence>